<dbReference type="GO" id="GO:0005886">
    <property type="term" value="C:plasma membrane"/>
    <property type="evidence" value="ECO:0007669"/>
    <property type="project" value="TreeGrafter"/>
</dbReference>
<dbReference type="InParanoid" id="D2W109"/>
<feature type="transmembrane region" description="Helical" evidence="2">
    <location>
        <begin position="30"/>
        <end position="58"/>
    </location>
</feature>
<feature type="region of interest" description="Disordered" evidence="1">
    <location>
        <begin position="83"/>
        <end position="109"/>
    </location>
</feature>
<dbReference type="GeneID" id="8856992"/>
<dbReference type="eggNOG" id="KOG1134">
    <property type="taxonomic scope" value="Eukaryota"/>
</dbReference>
<dbReference type="GO" id="GO:0005227">
    <property type="term" value="F:calcium-activated cation channel activity"/>
    <property type="evidence" value="ECO:0007669"/>
    <property type="project" value="InterPro"/>
</dbReference>
<feature type="transmembrane region" description="Helical" evidence="2">
    <location>
        <begin position="954"/>
        <end position="977"/>
    </location>
</feature>
<dbReference type="Pfam" id="PF02714">
    <property type="entry name" value="RSN1_7TM"/>
    <property type="match status" value="1"/>
</dbReference>
<organism evidence="5">
    <name type="scientific">Naegleria gruberi</name>
    <name type="common">Amoeba</name>
    <dbReference type="NCBI Taxonomy" id="5762"/>
    <lineage>
        <taxon>Eukaryota</taxon>
        <taxon>Discoba</taxon>
        <taxon>Heterolobosea</taxon>
        <taxon>Tetramitia</taxon>
        <taxon>Eutetramitia</taxon>
        <taxon>Vahlkampfiidae</taxon>
        <taxon>Naegleria</taxon>
    </lineage>
</organism>
<dbReference type="EMBL" id="GG738920">
    <property type="protein sequence ID" value="EFC37276.1"/>
    <property type="molecule type" value="Genomic_DNA"/>
</dbReference>
<dbReference type="OrthoDB" id="1689567at2759"/>
<dbReference type="PANTHER" id="PTHR13018:SF5">
    <property type="entry name" value="RE44586P"/>
    <property type="match status" value="1"/>
</dbReference>
<feature type="domain" description="CSC1/OSCA1-like 7TM region" evidence="3">
    <location>
        <begin position="654"/>
        <end position="899"/>
    </location>
</feature>
<dbReference type="VEuPathDB" id="AmoebaDB:NAEGRDRAFT_81987"/>
<feature type="transmembrane region" description="Helical" evidence="2">
    <location>
        <begin position="208"/>
        <end position="234"/>
    </location>
</feature>
<dbReference type="Proteomes" id="UP000006671">
    <property type="component" value="Unassembled WGS sequence"/>
</dbReference>
<feature type="transmembrane region" description="Helical" evidence="2">
    <location>
        <begin position="924"/>
        <end position="948"/>
    </location>
</feature>
<gene>
    <name evidence="4" type="ORF">NAEGRDRAFT_81987</name>
</gene>
<feature type="transmembrane region" description="Helical" evidence="2">
    <location>
        <begin position="698"/>
        <end position="716"/>
    </location>
</feature>
<keyword evidence="2" id="KW-0472">Membrane</keyword>
<evidence type="ECO:0000259" key="3">
    <source>
        <dbReference type="Pfam" id="PF02714"/>
    </source>
</evidence>
<evidence type="ECO:0000313" key="5">
    <source>
        <dbReference type="Proteomes" id="UP000006671"/>
    </source>
</evidence>
<feature type="transmembrane region" description="Helical" evidence="2">
    <location>
        <begin position="782"/>
        <end position="805"/>
    </location>
</feature>
<keyword evidence="2 4" id="KW-0812">Transmembrane</keyword>
<keyword evidence="2" id="KW-1133">Transmembrane helix</keyword>
<feature type="transmembrane region" description="Helical" evidence="2">
    <location>
        <begin position="654"/>
        <end position="677"/>
    </location>
</feature>
<dbReference type="OMA" id="RTEDAFW"/>
<feature type="compositionally biased region" description="Low complexity" evidence="1">
    <location>
        <begin position="98"/>
        <end position="109"/>
    </location>
</feature>
<sequence length="1017" mass="116769">MPLTTSSLFGGEGDPIIIPPNSTIQVNFNIAGAGGVLTTLVANILIALLYMLLFFLCCRQLSLFNPRKKKKLFDEYMRDLEEEKAHQQANEEEDSSHHSQQQQQHVENSNNEYYTSASTITNQITSAYQEVSNQYPFNQIPKLPSEPTEMKKHLLGRLKIVILEAFNSTILFFPTMLAHFREGIVSFFVPSKAKQERKKMMALYGKDIVIYLYFQQIILYIMLVCSILACVVLLPIHLSGNPPIFEYSMNNSSSSFNYLPSSDDISLYSNSDVLQKGIKPIKNLTQEDNILLRTTVEMVIDSPVALYAHVVVGIISICVGLFFFFHFVFHEVVVENQSREEIVHQEDSNIISSQKDGLFEIFQETDSTSIAIHNKEKSIDPKEIISPYVVVVKGLPREMTNLKDFESFVEIYFNDNLKVDHEDSKILRSVLIYDFINRLTMSAILKHIEEDLDHFIHLKLERGEELLSLKEHVIFDEGVVDSKNVLSHCFGVHTHGKKINMLNTEEAIQHLETRKRLIRKEVSKWDASYNQLLHTKNREIPKVNSIDSFDDSSFMEDIQIEDTKAEETNNNDPISSIFVNNEGISSSGVAYLIFKNTSHVKDVLGRYLNNEIRLQNNVITIHPLDQEPTDINWYTVCRSSGLTGSRYEGIATNIMIHLFLVLFFIVASSPASILSAIQSLFNVGVVDMDIQKIQRATGIVGSIFFQFLPSFFLYWISRLIGFVISKVTMLGKYDSNQEYKRIYLLRKYFYMVLTILVMPSLWLSSMDGIVNYIKTEENFQEMLANIFLPASGALMVSTAIQYALIGNLDDLIRTEDAFWYIWKTKLSPYRKAKSPLEKLRAATDQFYFSVDTNYAKILAVFTLCMCYSVFIPIILPCGLFYMMMKHWIDRYLLQEIYTAPAGYNLDIIDNKPKGIDFISIQKKVILVVKVFIIALSMSAWFLIVFFGLRVYTTAAFLPHLIISIVVFVLLVCLLYLIHHNEDKIIRKRVMSQVEKQNHEVFHHFATNTAFCTPFEKK</sequence>
<proteinExistence type="predicted"/>
<accession>D2W109</accession>
<dbReference type="InterPro" id="IPR045122">
    <property type="entry name" value="Csc1-like"/>
</dbReference>
<evidence type="ECO:0000313" key="4">
    <source>
        <dbReference type="EMBL" id="EFC37276.1"/>
    </source>
</evidence>
<dbReference type="KEGG" id="ngr:NAEGRDRAFT_81987"/>
<feature type="transmembrane region" description="Helical" evidence="2">
    <location>
        <begin position="748"/>
        <end position="770"/>
    </location>
</feature>
<protein>
    <submittedName>
        <fullName evidence="4">Transmembrane protein</fullName>
    </submittedName>
</protein>
<dbReference type="RefSeq" id="XP_002670020.1">
    <property type="nucleotide sequence ID" value="XM_002669974.1"/>
</dbReference>
<feature type="transmembrane region" description="Helical" evidence="2">
    <location>
        <begin position="160"/>
        <end position="180"/>
    </location>
</feature>
<evidence type="ECO:0000256" key="1">
    <source>
        <dbReference type="SAM" id="MobiDB-lite"/>
    </source>
</evidence>
<feature type="transmembrane region" description="Helical" evidence="2">
    <location>
        <begin position="857"/>
        <end position="881"/>
    </location>
</feature>
<reference evidence="4 5" key="1">
    <citation type="journal article" date="2010" name="Cell">
        <title>The genome of Naegleria gruberi illuminates early eukaryotic versatility.</title>
        <authorList>
            <person name="Fritz-Laylin L.K."/>
            <person name="Prochnik S.E."/>
            <person name="Ginger M.L."/>
            <person name="Dacks J.B."/>
            <person name="Carpenter M.L."/>
            <person name="Field M.C."/>
            <person name="Kuo A."/>
            <person name="Paredez A."/>
            <person name="Chapman J."/>
            <person name="Pham J."/>
            <person name="Shu S."/>
            <person name="Neupane R."/>
            <person name="Cipriano M."/>
            <person name="Mancuso J."/>
            <person name="Tu H."/>
            <person name="Salamov A."/>
            <person name="Lindquist E."/>
            <person name="Shapiro H."/>
            <person name="Lucas S."/>
            <person name="Grigoriev I.V."/>
            <person name="Cande W.Z."/>
            <person name="Fulton C."/>
            <person name="Rokhsar D.S."/>
            <person name="Dawson S.C."/>
        </authorList>
    </citation>
    <scope>NUCLEOTIDE SEQUENCE [LARGE SCALE GENOMIC DNA]</scope>
    <source>
        <strain evidence="4 5">NEG-M</strain>
    </source>
</reference>
<dbReference type="PANTHER" id="PTHR13018">
    <property type="entry name" value="PROBABLE MEMBRANE PROTEIN DUF221-RELATED"/>
    <property type="match status" value="1"/>
</dbReference>
<dbReference type="InterPro" id="IPR003864">
    <property type="entry name" value="CSC1/OSCA1-like_7TM"/>
</dbReference>
<dbReference type="AlphaFoldDB" id="D2W109"/>
<name>D2W109_NAEGR</name>
<keyword evidence="5" id="KW-1185">Reference proteome</keyword>
<evidence type="ECO:0000256" key="2">
    <source>
        <dbReference type="SAM" id="Phobius"/>
    </source>
</evidence>
<feature type="transmembrane region" description="Helical" evidence="2">
    <location>
        <begin position="306"/>
        <end position="329"/>
    </location>
</feature>